<dbReference type="InterPro" id="IPR003400">
    <property type="entry name" value="ExbD"/>
</dbReference>
<evidence type="ECO:0000313" key="9">
    <source>
        <dbReference type="EMBL" id="MFC3154319.1"/>
    </source>
</evidence>
<comment type="caution">
    <text evidence="9">The sequence shown here is derived from an EMBL/GenBank/DDBJ whole genome shotgun (WGS) entry which is preliminary data.</text>
</comment>
<reference evidence="10" key="1">
    <citation type="journal article" date="2019" name="Int. J. Syst. Evol. Microbiol.">
        <title>The Global Catalogue of Microorganisms (GCM) 10K type strain sequencing project: providing services to taxonomists for standard genome sequencing and annotation.</title>
        <authorList>
            <consortium name="The Broad Institute Genomics Platform"/>
            <consortium name="The Broad Institute Genome Sequencing Center for Infectious Disease"/>
            <person name="Wu L."/>
            <person name="Ma J."/>
        </authorList>
    </citation>
    <scope>NUCLEOTIDE SEQUENCE [LARGE SCALE GENOMIC DNA]</scope>
    <source>
        <strain evidence="10">KCTC 52141</strain>
    </source>
</reference>
<feature type="transmembrane region" description="Helical" evidence="8">
    <location>
        <begin position="21"/>
        <end position="41"/>
    </location>
</feature>
<evidence type="ECO:0000256" key="2">
    <source>
        <dbReference type="ARBA" id="ARBA00005811"/>
    </source>
</evidence>
<keyword evidence="7" id="KW-0813">Transport</keyword>
<keyword evidence="10" id="KW-1185">Reference proteome</keyword>
<organism evidence="9 10">
    <name type="scientific">Gilvimarinus japonicus</name>
    <dbReference type="NCBI Taxonomy" id="1796469"/>
    <lineage>
        <taxon>Bacteria</taxon>
        <taxon>Pseudomonadati</taxon>
        <taxon>Pseudomonadota</taxon>
        <taxon>Gammaproteobacteria</taxon>
        <taxon>Cellvibrionales</taxon>
        <taxon>Cellvibrionaceae</taxon>
        <taxon>Gilvimarinus</taxon>
    </lineage>
</organism>
<gene>
    <name evidence="9" type="ORF">ACFOEB_03820</name>
</gene>
<dbReference type="Pfam" id="PF02472">
    <property type="entry name" value="ExbD"/>
    <property type="match status" value="1"/>
</dbReference>
<evidence type="ECO:0000256" key="7">
    <source>
        <dbReference type="RuleBase" id="RU003879"/>
    </source>
</evidence>
<dbReference type="RefSeq" id="WP_339616800.1">
    <property type="nucleotide sequence ID" value="NZ_AP031500.1"/>
</dbReference>
<accession>A0ABV7HKB1</accession>
<evidence type="ECO:0000256" key="3">
    <source>
        <dbReference type="ARBA" id="ARBA00022475"/>
    </source>
</evidence>
<keyword evidence="7" id="KW-0653">Protein transport</keyword>
<dbReference type="Gene3D" id="3.30.420.270">
    <property type="match status" value="1"/>
</dbReference>
<evidence type="ECO:0000256" key="4">
    <source>
        <dbReference type="ARBA" id="ARBA00022692"/>
    </source>
</evidence>
<name>A0ABV7HKB1_9GAMM</name>
<dbReference type="EMBL" id="JBHRTL010000004">
    <property type="protein sequence ID" value="MFC3154319.1"/>
    <property type="molecule type" value="Genomic_DNA"/>
</dbReference>
<comment type="similarity">
    <text evidence="2 7">Belongs to the ExbD/TolR family.</text>
</comment>
<evidence type="ECO:0000313" key="10">
    <source>
        <dbReference type="Proteomes" id="UP001595548"/>
    </source>
</evidence>
<keyword evidence="5 8" id="KW-1133">Transmembrane helix</keyword>
<keyword evidence="6 8" id="KW-0472">Membrane</keyword>
<evidence type="ECO:0000256" key="1">
    <source>
        <dbReference type="ARBA" id="ARBA00004162"/>
    </source>
</evidence>
<evidence type="ECO:0000256" key="8">
    <source>
        <dbReference type="SAM" id="Phobius"/>
    </source>
</evidence>
<keyword evidence="4 7" id="KW-0812">Transmembrane</keyword>
<evidence type="ECO:0000256" key="5">
    <source>
        <dbReference type="ARBA" id="ARBA00022989"/>
    </source>
</evidence>
<proteinExistence type="inferred from homology"/>
<comment type="subcellular location">
    <subcellularLocation>
        <location evidence="1">Cell membrane</location>
        <topology evidence="1">Single-pass membrane protein</topology>
    </subcellularLocation>
    <subcellularLocation>
        <location evidence="7">Cell membrane</location>
        <topology evidence="7">Single-pass type II membrane protein</topology>
    </subcellularLocation>
</comment>
<keyword evidence="3" id="KW-1003">Cell membrane</keyword>
<sequence>MKQSLRAKRMAKHHRRNKSTPKLNLVSLMDIFTILVFFLLVNSSDVEVLTNDKTIELPASVADTVPDTTVVVKVNSEQILVGGRIVVSDLDKIAPTADDDNQNNITELTQELEYLAGKARELTEEQKQIGRPITIMGDKAIPYTLLKRIMNTCAQAGYRDISLAVNKTSDSEPRDAATTGADS</sequence>
<protein>
    <submittedName>
        <fullName evidence="9">ExbD/TolR family protein</fullName>
    </submittedName>
</protein>
<dbReference type="Proteomes" id="UP001595548">
    <property type="component" value="Unassembled WGS sequence"/>
</dbReference>
<evidence type="ECO:0000256" key="6">
    <source>
        <dbReference type="ARBA" id="ARBA00023136"/>
    </source>
</evidence>